<evidence type="ECO:0000313" key="4">
    <source>
        <dbReference type="Proteomes" id="UP000236592"/>
    </source>
</evidence>
<gene>
    <name evidence="3" type="ORF">C1A40_06945</name>
</gene>
<dbReference type="AlphaFoldDB" id="A0A2I7SH46"/>
<reference evidence="4" key="1">
    <citation type="submission" date="2018-01" db="EMBL/GenBank/DDBJ databases">
        <title>Complete genome of Tamlana sp. UJ94.</title>
        <authorList>
            <person name="Jung J."/>
            <person name="Chung D."/>
            <person name="Bae S.S."/>
            <person name="Baek K."/>
        </authorList>
    </citation>
    <scope>NUCLEOTIDE SEQUENCE [LARGE SCALE GENOMIC DNA]</scope>
    <source>
        <strain evidence="4">UJ94</strain>
    </source>
</reference>
<dbReference type="EMBL" id="CP025938">
    <property type="protein sequence ID" value="AUS05223.1"/>
    <property type="molecule type" value="Genomic_DNA"/>
</dbReference>
<keyword evidence="3" id="KW-0808">Transferase</keyword>
<dbReference type="RefSeq" id="WP_102995268.1">
    <property type="nucleotide sequence ID" value="NZ_CP025938.1"/>
</dbReference>
<proteinExistence type="predicted"/>
<accession>A0A2I7SH46</accession>
<dbReference type="PANTHER" id="PTHR45947:SF3">
    <property type="entry name" value="SULFOQUINOVOSYL TRANSFERASE SQD2"/>
    <property type="match status" value="1"/>
</dbReference>
<keyword evidence="4" id="KW-1185">Reference proteome</keyword>
<dbReference type="InterPro" id="IPR001296">
    <property type="entry name" value="Glyco_trans_1"/>
</dbReference>
<evidence type="ECO:0000259" key="1">
    <source>
        <dbReference type="Pfam" id="PF00534"/>
    </source>
</evidence>
<feature type="domain" description="Glycosyl transferase family 1" evidence="1">
    <location>
        <begin position="197"/>
        <end position="335"/>
    </location>
</feature>
<dbReference type="GO" id="GO:0016757">
    <property type="term" value="F:glycosyltransferase activity"/>
    <property type="evidence" value="ECO:0007669"/>
    <property type="project" value="InterPro"/>
</dbReference>
<evidence type="ECO:0000259" key="2">
    <source>
        <dbReference type="Pfam" id="PF13439"/>
    </source>
</evidence>
<dbReference type="InterPro" id="IPR050194">
    <property type="entry name" value="Glycosyltransferase_grp1"/>
</dbReference>
<dbReference type="SUPFAM" id="SSF53756">
    <property type="entry name" value="UDP-Glycosyltransferase/glycogen phosphorylase"/>
    <property type="match status" value="1"/>
</dbReference>
<dbReference type="Gene3D" id="3.40.50.2000">
    <property type="entry name" value="Glycogen Phosphorylase B"/>
    <property type="match status" value="2"/>
</dbReference>
<dbReference type="InterPro" id="IPR028098">
    <property type="entry name" value="Glyco_trans_4-like_N"/>
</dbReference>
<dbReference type="Pfam" id="PF13439">
    <property type="entry name" value="Glyco_transf_4"/>
    <property type="match status" value="1"/>
</dbReference>
<dbReference type="Pfam" id="PF00534">
    <property type="entry name" value="Glycos_transf_1"/>
    <property type="match status" value="1"/>
</dbReference>
<dbReference type="PANTHER" id="PTHR45947">
    <property type="entry name" value="SULFOQUINOVOSYL TRANSFERASE SQD2"/>
    <property type="match status" value="1"/>
</dbReference>
<protein>
    <submittedName>
        <fullName evidence="3">Glycosyl transferase family 1</fullName>
    </submittedName>
</protein>
<evidence type="ECO:0000313" key="3">
    <source>
        <dbReference type="EMBL" id="AUS05223.1"/>
    </source>
</evidence>
<sequence length="371" mass="43298">MRKALIHDWYYINGGAEKVLKSFNTIWGDFEHYALIDFLNKKDRNDIFIGNNISVKTSFIQNLPTAKSNHRKFLQWFPYAVEQFDLKEYDLVLSSSASIAKGVLTNQNQLHICYCHSPMRYAWDLYHQYLKESNLKGLKGIYAKYVLHKMRTWDVVSSNRVDYFIANSKYIAKRIKKIYNRESVVIYPPVDVNNFKLVDKKEDYYFTASRMVPYKKIELIVRAFNKMPDKKLIVSGDGPEFNKIKKIAKPNIELLGFIKSEVLKTYLENAKAFVFAAEEDFGIIPVEAQACGTPVIAFGKGGVLETVINKKTGVFFYEQEEESIIKALKDFETLSFNYYDIRAHAKRFSKERFEEEIKTFVLAKYKDFKGF</sequence>
<dbReference type="OrthoDB" id="9768685at2"/>
<dbReference type="Proteomes" id="UP000236592">
    <property type="component" value="Chromosome"/>
</dbReference>
<feature type="domain" description="Glycosyltransferase subfamily 4-like N-terminal" evidence="2">
    <location>
        <begin position="66"/>
        <end position="193"/>
    </location>
</feature>
<dbReference type="KEGG" id="taj:C1A40_06945"/>
<organism evidence="3 4">
    <name type="scientific">Pseudotamlana carrageenivorans</name>
    <dbReference type="NCBI Taxonomy" id="2069432"/>
    <lineage>
        <taxon>Bacteria</taxon>
        <taxon>Pseudomonadati</taxon>
        <taxon>Bacteroidota</taxon>
        <taxon>Flavobacteriia</taxon>
        <taxon>Flavobacteriales</taxon>
        <taxon>Flavobacteriaceae</taxon>
        <taxon>Pseudotamlana</taxon>
    </lineage>
</organism>
<dbReference type="CDD" id="cd03804">
    <property type="entry name" value="GT4_WbaZ-like"/>
    <property type="match status" value="1"/>
</dbReference>
<name>A0A2I7SH46_9FLAO</name>